<proteinExistence type="predicted"/>
<gene>
    <name evidence="8" type="primary">aaeB_3</name>
    <name evidence="8" type="ORF">OPKNFCMD_5926</name>
</gene>
<dbReference type="EMBL" id="BPQH01000025">
    <property type="protein sequence ID" value="GJD53155.1"/>
    <property type="molecule type" value="Genomic_DNA"/>
</dbReference>
<accession>A0ABQ4R8C7</accession>
<feature type="transmembrane region" description="Helical" evidence="7">
    <location>
        <begin position="98"/>
        <end position="115"/>
    </location>
</feature>
<protein>
    <submittedName>
        <fullName evidence="8">p-hydroxybenzoic acid efflux pump subunit AaeB</fullName>
    </submittedName>
</protein>
<feature type="transmembrane region" description="Helical" evidence="7">
    <location>
        <begin position="26"/>
        <end position="46"/>
    </location>
</feature>
<dbReference type="Proteomes" id="UP001055167">
    <property type="component" value="Unassembled WGS sequence"/>
</dbReference>
<keyword evidence="4 7" id="KW-0812">Transmembrane</keyword>
<feature type="transmembrane region" description="Helical" evidence="7">
    <location>
        <begin position="324"/>
        <end position="341"/>
    </location>
</feature>
<dbReference type="PANTHER" id="PTHR30509:SF9">
    <property type="entry name" value="MULTIDRUG RESISTANCE PROTEIN MDTO"/>
    <property type="match status" value="1"/>
</dbReference>
<evidence type="ECO:0000256" key="1">
    <source>
        <dbReference type="ARBA" id="ARBA00004651"/>
    </source>
</evidence>
<keyword evidence="3" id="KW-1003">Cell membrane</keyword>
<dbReference type="InterPro" id="IPR006726">
    <property type="entry name" value="PHBA_efflux_AaeB/fusaric-R"/>
</dbReference>
<feature type="transmembrane region" description="Helical" evidence="7">
    <location>
        <begin position="122"/>
        <end position="143"/>
    </location>
</feature>
<keyword evidence="5 7" id="KW-1133">Transmembrane helix</keyword>
<dbReference type="PANTHER" id="PTHR30509">
    <property type="entry name" value="P-HYDROXYBENZOIC ACID EFFLUX PUMP SUBUNIT-RELATED"/>
    <property type="match status" value="1"/>
</dbReference>
<feature type="transmembrane region" description="Helical" evidence="7">
    <location>
        <begin position="247"/>
        <end position="264"/>
    </location>
</feature>
<evidence type="ECO:0000256" key="5">
    <source>
        <dbReference type="ARBA" id="ARBA00022989"/>
    </source>
</evidence>
<feature type="transmembrane region" description="Helical" evidence="7">
    <location>
        <begin position="270"/>
        <end position="288"/>
    </location>
</feature>
<feature type="transmembrane region" description="Helical" evidence="7">
    <location>
        <begin position="149"/>
        <end position="170"/>
    </location>
</feature>
<organism evidence="8 9">
    <name type="scientific">Methylobacterium crusticola</name>
    <dbReference type="NCBI Taxonomy" id="1697972"/>
    <lineage>
        <taxon>Bacteria</taxon>
        <taxon>Pseudomonadati</taxon>
        <taxon>Pseudomonadota</taxon>
        <taxon>Alphaproteobacteria</taxon>
        <taxon>Hyphomicrobiales</taxon>
        <taxon>Methylobacteriaceae</taxon>
        <taxon>Methylobacterium</taxon>
    </lineage>
</organism>
<reference evidence="8" key="1">
    <citation type="journal article" date="2021" name="Front. Microbiol.">
        <title>Comprehensive Comparative Genomics and Phenotyping of Methylobacterium Species.</title>
        <authorList>
            <person name="Alessa O."/>
            <person name="Ogura Y."/>
            <person name="Fujitani Y."/>
            <person name="Takami H."/>
            <person name="Hayashi T."/>
            <person name="Sahin N."/>
            <person name="Tani A."/>
        </authorList>
    </citation>
    <scope>NUCLEOTIDE SEQUENCE</scope>
    <source>
        <strain evidence="8">KCTC 52305</strain>
    </source>
</reference>
<keyword evidence="2" id="KW-0813">Transport</keyword>
<dbReference type="RefSeq" id="WP_162501322.1">
    <property type="nucleotide sequence ID" value="NZ_BPQH01000025.1"/>
</dbReference>
<evidence type="ECO:0000256" key="2">
    <source>
        <dbReference type="ARBA" id="ARBA00022448"/>
    </source>
</evidence>
<name>A0ABQ4R8C7_9HYPH</name>
<dbReference type="Pfam" id="PF04632">
    <property type="entry name" value="FUSC"/>
    <property type="match status" value="1"/>
</dbReference>
<evidence type="ECO:0000313" key="8">
    <source>
        <dbReference type="EMBL" id="GJD53155.1"/>
    </source>
</evidence>
<keyword evidence="6 7" id="KW-0472">Membrane</keyword>
<keyword evidence="9" id="KW-1185">Reference proteome</keyword>
<reference evidence="8" key="2">
    <citation type="submission" date="2021-08" db="EMBL/GenBank/DDBJ databases">
        <authorList>
            <person name="Tani A."/>
            <person name="Ola A."/>
            <person name="Ogura Y."/>
            <person name="Katsura K."/>
            <person name="Hayashi T."/>
        </authorList>
    </citation>
    <scope>NUCLEOTIDE SEQUENCE</scope>
    <source>
        <strain evidence="8">KCTC 52305</strain>
    </source>
</reference>
<evidence type="ECO:0000313" key="9">
    <source>
        <dbReference type="Proteomes" id="UP001055167"/>
    </source>
</evidence>
<evidence type="ECO:0000256" key="4">
    <source>
        <dbReference type="ARBA" id="ARBA00022692"/>
    </source>
</evidence>
<sequence length="363" mass="36881">MAGGLGRIAQDLLALRRMSAYRESRVRLAACTGLGGAGSVLLALALDLDEPWWAGITVVSILQGQVAATARRSLERAVGTGIGAAVAYALAPTVDHHLLFQLACAAVVIATVYGQERSPASYAVLLAGVTALLILFGTLAAPGQSLHLAVYRALEVLTGIAVGCLVDYVIGPTSAPQAPKPAAPGILARPVDADLLALAVVGGLIVALIPDIWETFQLPGLSQTPITAFVVVTAIRHDPWAKGVGRVVGCLLGGAYGLCAMSLVADAFLPWLACLAGGLFLAGMLQHGQGEAAYAGQQGAIALLVAMVQGPAASANVLPAVDRLAGIGGGIVAVTLLGAVLEPLRLWLRRRLEAAARSATGGP</sequence>
<evidence type="ECO:0000256" key="7">
    <source>
        <dbReference type="SAM" id="Phobius"/>
    </source>
</evidence>
<evidence type="ECO:0000256" key="6">
    <source>
        <dbReference type="ARBA" id="ARBA00023136"/>
    </source>
</evidence>
<feature type="transmembrane region" description="Helical" evidence="7">
    <location>
        <begin position="300"/>
        <end position="318"/>
    </location>
</feature>
<comment type="caution">
    <text evidence="8">The sequence shown here is derived from an EMBL/GenBank/DDBJ whole genome shotgun (WGS) entry which is preliminary data.</text>
</comment>
<comment type="subcellular location">
    <subcellularLocation>
        <location evidence="1">Cell membrane</location>
        <topology evidence="1">Multi-pass membrane protein</topology>
    </subcellularLocation>
</comment>
<evidence type="ECO:0000256" key="3">
    <source>
        <dbReference type="ARBA" id="ARBA00022475"/>
    </source>
</evidence>